<gene>
    <name evidence="3" type="ORF">CMQ_3391</name>
</gene>
<dbReference type="eggNOG" id="KOG1674">
    <property type="taxonomic scope" value="Eukaryota"/>
</dbReference>
<evidence type="ECO:0000313" key="3">
    <source>
        <dbReference type="EMBL" id="EFX05322.1"/>
    </source>
</evidence>
<dbReference type="GeneID" id="25976486"/>
<feature type="region of interest" description="Disordered" evidence="1">
    <location>
        <begin position="49"/>
        <end position="78"/>
    </location>
</feature>
<dbReference type="GO" id="GO:0000307">
    <property type="term" value="C:cyclin-dependent protein kinase holoenzyme complex"/>
    <property type="evidence" value="ECO:0007669"/>
    <property type="project" value="TreeGrafter"/>
</dbReference>
<name>F0X9P5_GROCL</name>
<dbReference type="InterPro" id="IPR006671">
    <property type="entry name" value="Cyclin_N"/>
</dbReference>
<dbReference type="Gene3D" id="1.10.472.10">
    <property type="entry name" value="Cyclin-like"/>
    <property type="match status" value="1"/>
</dbReference>
<dbReference type="Pfam" id="PF00134">
    <property type="entry name" value="Cyclin_N"/>
    <property type="match status" value="1"/>
</dbReference>
<dbReference type="Proteomes" id="UP000007796">
    <property type="component" value="Unassembled WGS sequence"/>
</dbReference>
<dbReference type="InParanoid" id="F0X9P5"/>
<reference evidence="3 4" key="1">
    <citation type="journal article" date="2011" name="Proc. Natl. Acad. Sci. U.S.A.">
        <title>Genome and transcriptome analyses of the mountain pine beetle-fungal symbiont Grosmannia clavigera, a lodgepole pine pathogen.</title>
        <authorList>
            <person name="DiGuistini S."/>
            <person name="Wang Y."/>
            <person name="Liao N.Y."/>
            <person name="Taylor G."/>
            <person name="Tanguay P."/>
            <person name="Feau N."/>
            <person name="Henrissat B."/>
            <person name="Chan S.K."/>
            <person name="Hesse-Orce U."/>
            <person name="Alamouti S.M."/>
            <person name="Tsui C.K.M."/>
            <person name="Docking R.T."/>
            <person name="Levasseur A."/>
            <person name="Haridas S."/>
            <person name="Robertson G."/>
            <person name="Birol I."/>
            <person name="Holt R.A."/>
            <person name="Marra M.A."/>
            <person name="Hamelin R.C."/>
            <person name="Hirst M."/>
            <person name="Jones S.J.M."/>
            <person name="Bohlmann J."/>
            <person name="Breuil C."/>
        </authorList>
    </citation>
    <scope>NUCLEOTIDE SEQUENCE [LARGE SCALE GENOMIC DNA]</scope>
    <source>
        <strain evidence="4">kw1407 / UAMH 11150</strain>
    </source>
</reference>
<keyword evidence="4" id="KW-1185">Reference proteome</keyword>
<dbReference type="FunCoup" id="F0X9P5">
    <property type="interactions" value="110"/>
</dbReference>
<dbReference type="PANTHER" id="PTHR15615">
    <property type="match status" value="1"/>
</dbReference>
<dbReference type="GO" id="GO:0019901">
    <property type="term" value="F:protein kinase binding"/>
    <property type="evidence" value="ECO:0007669"/>
    <property type="project" value="InterPro"/>
</dbReference>
<dbReference type="SUPFAM" id="SSF47954">
    <property type="entry name" value="Cyclin-like"/>
    <property type="match status" value="1"/>
</dbReference>
<dbReference type="CDD" id="cd20557">
    <property type="entry name" value="CYCLIN_ScPCL1-like"/>
    <property type="match status" value="1"/>
</dbReference>
<dbReference type="InterPro" id="IPR013922">
    <property type="entry name" value="Cyclin_PHO80-like"/>
</dbReference>
<dbReference type="PANTHER" id="PTHR15615:SF10">
    <property type="entry name" value="PHO85 CYCLIN-2-RELATED"/>
    <property type="match status" value="1"/>
</dbReference>
<feature type="domain" description="Cyclin N-terminal" evidence="2">
    <location>
        <begin position="89"/>
        <end position="190"/>
    </location>
</feature>
<sequence>MDPTQQLSLAQLNAAALSRFVYTPVNRQMIKYLADAAFNVIQCDPNMMPPSASEVHRRNQPTPPDSPSHSPSPRAVRREDGNLPSLDVFISQLVVSSNVQVPTLMSTLVYLHRLKARLQPMAKGLRCTTHRIFLAALILAAKYLNDSSPKNKHWANYSVITSDFCNFGFSRTEVNLMEKQLLFLLDWDLRITEDDLYRELDVFLAPLRDEAAARHTRRVQRELRLQLQKQEEDERKRLLYEQQQQENILRSHQKQLEEEASAWPIAAVSASVPGGYLTPPRSSSSRGSLRSDELSSMSMPRLAYSASTSSTSSYAPSLSSSRSHSRASTPLSELDDRQSYTFSLDDEPRTPFRVVSTPNSLAGSKRTPSPLSKGSKTLLPYEISVDDLREIQDGSNRVKRVRGMLGRVFGSNALVR</sequence>
<dbReference type="OrthoDB" id="10250320at2759"/>
<feature type="compositionally biased region" description="Polar residues" evidence="1">
    <location>
        <begin position="356"/>
        <end position="375"/>
    </location>
</feature>
<accession>F0X9P5</accession>
<dbReference type="EMBL" id="GL629735">
    <property type="protein sequence ID" value="EFX05322.1"/>
    <property type="molecule type" value="Genomic_DNA"/>
</dbReference>
<proteinExistence type="predicted"/>
<protein>
    <submittedName>
        <fullName evidence="3">Cyclin</fullName>
    </submittedName>
</protein>
<feature type="compositionally biased region" description="Low complexity" evidence="1">
    <location>
        <begin position="301"/>
        <end position="332"/>
    </location>
</feature>
<feature type="region of interest" description="Disordered" evidence="1">
    <location>
        <begin position="274"/>
        <end position="375"/>
    </location>
</feature>
<evidence type="ECO:0000313" key="4">
    <source>
        <dbReference type="Proteomes" id="UP000007796"/>
    </source>
</evidence>
<dbReference type="STRING" id="655863.F0X9P5"/>
<dbReference type="RefSeq" id="XP_014174804.1">
    <property type="nucleotide sequence ID" value="XM_014319329.1"/>
</dbReference>
<dbReference type="AlphaFoldDB" id="F0X9P5"/>
<dbReference type="InterPro" id="IPR036915">
    <property type="entry name" value="Cyclin-like_sf"/>
</dbReference>
<dbReference type="GO" id="GO:0016538">
    <property type="term" value="F:cyclin-dependent protein serine/threonine kinase regulator activity"/>
    <property type="evidence" value="ECO:0007669"/>
    <property type="project" value="TreeGrafter"/>
</dbReference>
<evidence type="ECO:0000259" key="2">
    <source>
        <dbReference type="Pfam" id="PF00134"/>
    </source>
</evidence>
<dbReference type="HOGENOM" id="CLU_018149_3_0_1"/>
<dbReference type="GO" id="GO:0005634">
    <property type="term" value="C:nucleus"/>
    <property type="evidence" value="ECO:0007669"/>
    <property type="project" value="TreeGrafter"/>
</dbReference>
<evidence type="ECO:0000256" key="1">
    <source>
        <dbReference type="SAM" id="MobiDB-lite"/>
    </source>
</evidence>
<organism evidence="4">
    <name type="scientific">Grosmannia clavigera (strain kw1407 / UAMH 11150)</name>
    <name type="common">Blue stain fungus</name>
    <name type="synonym">Graphiocladiella clavigera</name>
    <dbReference type="NCBI Taxonomy" id="655863"/>
    <lineage>
        <taxon>Eukaryota</taxon>
        <taxon>Fungi</taxon>
        <taxon>Dikarya</taxon>
        <taxon>Ascomycota</taxon>
        <taxon>Pezizomycotina</taxon>
        <taxon>Sordariomycetes</taxon>
        <taxon>Sordariomycetidae</taxon>
        <taxon>Ophiostomatales</taxon>
        <taxon>Ophiostomataceae</taxon>
        <taxon>Leptographium</taxon>
    </lineage>
</organism>